<dbReference type="Proteomes" id="UP001269081">
    <property type="component" value="Unassembled WGS sequence"/>
</dbReference>
<reference evidence="1 2" key="1">
    <citation type="submission" date="2023-07" db="EMBL/GenBank/DDBJ databases">
        <title>Sorghum-associated microbial communities from plants grown in Nebraska, USA.</title>
        <authorList>
            <person name="Schachtman D."/>
        </authorList>
    </citation>
    <scope>NUCLEOTIDE SEQUENCE [LARGE SCALE GENOMIC DNA]</scope>
    <source>
        <strain evidence="1 2">4129</strain>
    </source>
</reference>
<comment type="caution">
    <text evidence="1">The sequence shown here is derived from an EMBL/GenBank/DDBJ whole genome shotgun (WGS) entry which is preliminary data.</text>
</comment>
<dbReference type="InterPro" id="IPR034660">
    <property type="entry name" value="DinB/YfiT-like"/>
</dbReference>
<accession>A0ABU1YDU6</accession>
<dbReference type="EMBL" id="JAVDWQ010000022">
    <property type="protein sequence ID" value="MDR7212353.1"/>
    <property type="molecule type" value="Genomic_DNA"/>
</dbReference>
<keyword evidence="2" id="KW-1185">Reference proteome</keyword>
<dbReference type="SUPFAM" id="SSF109854">
    <property type="entry name" value="DinB/YfiT-like putative metalloenzymes"/>
    <property type="match status" value="1"/>
</dbReference>
<gene>
    <name evidence="1" type="ORF">J2W48_004314</name>
</gene>
<evidence type="ECO:0008006" key="3">
    <source>
        <dbReference type="Google" id="ProtNLM"/>
    </source>
</evidence>
<name>A0ABU1YDU6_9FLAO</name>
<proteinExistence type="predicted"/>
<evidence type="ECO:0000313" key="1">
    <source>
        <dbReference type="EMBL" id="MDR7212353.1"/>
    </source>
</evidence>
<evidence type="ECO:0000313" key="2">
    <source>
        <dbReference type="Proteomes" id="UP001269081"/>
    </source>
</evidence>
<sequence length="172" mass="19872">MKKALQKNIVETFRKLTEIITSFSQEECNVVPYIGSWTAGQVVQHIIIACSGYPALFAGNTEKTNRKPNEKIKELEAVFLNFAIKMDSPDFLQPKIIDYNKNSLSLSLLKIESDLLNSCEKYDLTLTCLDFQLPGSEKFTIYEWIHFALIHTQRHTKQLNDIFNYINHKLII</sequence>
<dbReference type="Gene3D" id="1.20.120.450">
    <property type="entry name" value="dinb family like domain"/>
    <property type="match status" value="1"/>
</dbReference>
<protein>
    <recommendedName>
        <fullName evidence="3">DinB family protein</fullName>
    </recommendedName>
</protein>
<dbReference type="RefSeq" id="WP_310283963.1">
    <property type="nucleotide sequence ID" value="NZ_JAVDWQ010000022.1"/>
</dbReference>
<organism evidence="1 2">
    <name type="scientific">Flavobacterium piscis</name>
    <dbReference type="NCBI Taxonomy" id="1114874"/>
    <lineage>
        <taxon>Bacteria</taxon>
        <taxon>Pseudomonadati</taxon>
        <taxon>Bacteroidota</taxon>
        <taxon>Flavobacteriia</taxon>
        <taxon>Flavobacteriales</taxon>
        <taxon>Flavobacteriaceae</taxon>
        <taxon>Flavobacterium</taxon>
    </lineage>
</organism>